<gene>
    <name evidence="1" type="ORF">GLYMA_19G081900</name>
</gene>
<reference evidence="1" key="3">
    <citation type="submission" date="2018-07" db="EMBL/GenBank/DDBJ databases">
        <title>WGS assembly of Glycine max.</title>
        <authorList>
            <person name="Schmutz J."/>
            <person name="Cannon S."/>
            <person name="Schlueter J."/>
            <person name="Ma J."/>
            <person name="Mitros T."/>
            <person name="Nelson W."/>
            <person name="Hyten D."/>
            <person name="Song Q."/>
            <person name="Thelen J."/>
            <person name="Cheng J."/>
            <person name="Xu D."/>
            <person name="Hellsten U."/>
            <person name="May G."/>
            <person name="Yu Y."/>
            <person name="Sakurai T."/>
            <person name="Umezawa T."/>
            <person name="Bhattacharyya M."/>
            <person name="Sandhu D."/>
            <person name="Valliyodan B."/>
            <person name="Lindquist E."/>
            <person name="Peto M."/>
            <person name="Grant D."/>
            <person name="Shu S."/>
            <person name="Goodstein D."/>
            <person name="Barry K."/>
            <person name="Futrell-Griggs M."/>
            <person name="Abernathy B."/>
            <person name="Du J."/>
            <person name="Tian Z."/>
            <person name="Zhu L."/>
            <person name="Gill N."/>
            <person name="Joshi T."/>
            <person name="Libault M."/>
            <person name="Sethuraman A."/>
            <person name="Zhang X."/>
            <person name="Shinozaki K."/>
            <person name="Nguyen H."/>
            <person name="Wing R."/>
            <person name="Cregan P."/>
            <person name="Specht J."/>
            <person name="Grimwood J."/>
            <person name="Rokhsar D."/>
            <person name="Stacey G."/>
            <person name="Shoemaker R."/>
            <person name="Jackson S."/>
        </authorList>
    </citation>
    <scope>NUCLEOTIDE SEQUENCE</scope>
    <source>
        <tissue evidence="1">Callus</tissue>
    </source>
</reference>
<dbReference type="Gramene" id="KRG94394">
    <property type="protein sequence ID" value="KRG94394"/>
    <property type="gene ID" value="GLYMA_19G081900"/>
</dbReference>
<dbReference type="Proteomes" id="UP000008827">
    <property type="component" value="Chromosome 19"/>
</dbReference>
<reference evidence="1 2" key="1">
    <citation type="journal article" date="2010" name="Nature">
        <title>Genome sequence of the palaeopolyploid soybean.</title>
        <authorList>
            <person name="Schmutz J."/>
            <person name="Cannon S.B."/>
            <person name="Schlueter J."/>
            <person name="Ma J."/>
            <person name="Mitros T."/>
            <person name="Nelson W."/>
            <person name="Hyten D.L."/>
            <person name="Song Q."/>
            <person name="Thelen J.J."/>
            <person name="Cheng J."/>
            <person name="Xu D."/>
            <person name="Hellsten U."/>
            <person name="May G.D."/>
            <person name="Yu Y."/>
            <person name="Sakurai T."/>
            <person name="Umezawa T."/>
            <person name="Bhattacharyya M.K."/>
            <person name="Sandhu D."/>
            <person name="Valliyodan B."/>
            <person name="Lindquist E."/>
            <person name="Peto M."/>
            <person name="Grant D."/>
            <person name="Shu S."/>
            <person name="Goodstein D."/>
            <person name="Barry K."/>
            <person name="Futrell-Griggs M."/>
            <person name="Abernathy B."/>
            <person name="Du J."/>
            <person name="Tian Z."/>
            <person name="Zhu L."/>
            <person name="Gill N."/>
            <person name="Joshi T."/>
            <person name="Libault M."/>
            <person name="Sethuraman A."/>
            <person name="Zhang X.-C."/>
            <person name="Shinozaki K."/>
            <person name="Nguyen H.T."/>
            <person name="Wing R.A."/>
            <person name="Cregan P."/>
            <person name="Specht J."/>
            <person name="Grimwood J."/>
            <person name="Rokhsar D."/>
            <person name="Stacey G."/>
            <person name="Shoemaker R.C."/>
            <person name="Jackson S.A."/>
        </authorList>
    </citation>
    <scope>NUCLEOTIDE SEQUENCE [LARGE SCALE GENOMIC DNA]</scope>
    <source>
        <strain evidence="2">cv. Williams 82</strain>
        <tissue evidence="1">Callus</tissue>
    </source>
</reference>
<protein>
    <submittedName>
        <fullName evidence="1 2">Uncharacterized protein</fullName>
    </submittedName>
</protein>
<organism evidence="1">
    <name type="scientific">Glycine max</name>
    <name type="common">Soybean</name>
    <name type="synonym">Glycine hispida</name>
    <dbReference type="NCBI Taxonomy" id="3847"/>
    <lineage>
        <taxon>Eukaryota</taxon>
        <taxon>Viridiplantae</taxon>
        <taxon>Streptophyta</taxon>
        <taxon>Embryophyta</taxon>
        <taxon>Tracheophyta</taxon>
        <taxon>Spermatophyta</taxon>
        <taxon>Magnoliopsida</taxon>
        <taxon>eudicotyledons</taxon>
        <taxon>Gunneridae</taxon>
        <taxon>Pentapetalae</taxon>
        <taxon>rosids</taxon>
        <taxon>fabids</taxon>
        <taxon>Fabales</taxon>
        <taxon>Fabaceae</taxon>
        <taxon>Papilionoideae</taxon>
        <taxon>50 kb inversion clade</taxon>
        <taxon>NPAAA clade</taxon>
        <taxon>indigoferoid/millettioid clade</taxon>
        <taxon>Phaseoleae</taxon>
        <taxon>Glycine</taxon>
        <taxon>Glycine subgen. Soja</taxon>
    </lineage>
</organism>
<evidence type="ECO:0000313" key="2">
    <source>
        <dbReference type="EnsemblPlants" id="KRG94394"/>
    </source>
</evidence>
<keyword evidence="3" id="KW-1185">Reference proteome</keyword>
<dbReference type="InParanoid" id="A0A0R0EVM5"/>
<reference evidence="2" key="2">
    <citation type="submission" date="2018-02" db="UniProtKB">
        <authorList>
            <consortium name="EnsemblPlants"/>
        </authorList>
    </citation>
    <scope>IDENTIFICATION</scope>
    <source>
        <strain evidence="2">Williams 82</strain>
    </source>
</reference>
<name>A0A0R0EVM5_SOYBN</name>
<sequence length="96" mass="11200">MAPQLSILFHDCGCDLCGSYSPQLLTFVDMFSLLCAIYAFVQPKRFDLLVVVPVFDYFAFLCATRKVRSFWGDCCVPLFVDRFMYDLRVCVFFFLF</sequence>
<dbReference type="EMBL" id="CM000852">
    <property type="protein sequence ID" value="KRG94394.1"/>
    <property type="molecule type" value="Genomic_DNA"/>
</dbReference>
<proteinExistence type="predicted"/>
<dbReference type="EnsemblPlants" id="KRG94394">
    <property type="protein sequence ID" value="KRG94394"/>
    <property type="gene ID" value="GLYMA_19G081900"/>
</dbReference>
<dbReference type="AlphaFoldDB" id="A0A0R0EVM5"/>
<accession>A0A0R0EVM5</accession>
<evidence type="ECO:0000313" key="1">
    <source>
        <dbReference type="EMBL" id="KRG94394.1"/>
    </source>
</evidence>
<evidence type="ECO:0000313" key="3">
    <source>
        <dbReference type="Proteomes" id="UP000008827"/>
    </source>
</evidence>